<dbReference type="RefSeq" id="WP_010496457.1">
    <property type="nucleotide sequence ID" value="NZ_CP173417.1"/>
</dbReference>
<reference evidence="2" key="1">
    <citation type="submission" date="2016-11" db="EMBL/GenBank/DDBJ databases">
        <authorList>
            <person name="Papadimitriou K."/>
        </authorList>
    </citation>
    <scope>NUCLEOTIDE SEQUENCE [LARGE SCALE GENOMIC DNA]</scope>
    <source>
        <strain evidence="2">ACA-DC 1533</strain>
    </source>
</reference>
<evidence type="ECO:0000313" key="1">
    <source>
        <dbReference type="EMBL" id="SFV40360.1"/>
    </source>
</evidence>
<proteinExistence type="predicted"/>
<gene>
    <name evidence="1" type="ORF">LAC1533_0940</name>
</gene>
<dbReference type="Proteomes" id="UP000190935">
    <property type="component" value="Chromosome I"/>
</dbReference>
<dbReference type="OrthoDB" id="2294468at2"/>
<accession>A0A1K1KN97</accession>
<name>A0A1K1KN97_9LACO</name>
<protein>
    <submittedName>
        <fullName evidence="1">Uncharacterized protein</fullName>
    </submittedName>
</protein>
<evidence type="ECO:0000313" key="2">
    <source>
        <dbReference type="Proteomes" id="UP000190935"/>
    </source>
</evidence>
<dbReference type="GeneID" id="95349043"/>
<organism evidence="1 2">
    <name type="scientific">Ligilactobacillus acidipiscis</name>
    <dbReference type="NCBI Taxonomy" id="89059"/>
    <lineage>
        <taxon>Bacteria</taxon>
        <taxon>Bacillati</taxon>
        <taxon>Bacillota</taxon>
        <taxon>Bacilli</taxon>
        <taxon>Lactobacillales</taxon>
        <taxon>Lactobacillaceae</taxon>
        <taxon>Ligilactobacillus</taxon>
    </lineage>
</organism>
<dbReference type="AlphaFoldDB" id="A0A1K1KN97"/>
<sequence length="112" mass="12898">MNFGAAIVYIALFVLTIYNVRRNYHLMKLRSKAKIREPERLSQDEQGKLKGYTADKRKWSILSQLFFFISVFIAFKGTLAQLAFFMDLYTVSIISVNNIDIDIIKLLGEPAS</sequence>
<dbReference type="KEGG" id="laca:LAC1533_0940"/>
<dbReference type="EMBL" id="LT630287">
    <property type="protein sequence ID" value="SFV40360.1"/>
    <property type="molecule type" value="Genomic_DNA"/>
</dbReference>